<dbReference type="Gene3D" id="3.40.50.300">
    <property type="entry name" value="P-loop containing nucleotide triphosphate hydrolases"/>
    <property type="match status" value="1"/>
</dbReference>
<comment type="function">
    <text evidence="2 14 15">Catalyzes the synthesis of activated sulfate.</text>
</comment>
<dbReference type="Proteomes" id="UP000563268">
    <property type="component" value="Unassembled WGS sequence"/>
</dbReference>
<keyword evidence="7 14" id="KW-0808">Transferase</keyword>
<dbReference type="GO" id="GO:0000103">
    <property type="term" value="P:sulfate assimilation"/>
    <property type="evidence" value="ECO:0007669"/>
    <property type="project" value="UniProtKB-UniRule"/>
</dbReference>
<dbReference type="CDD" id="cd02027">
    <property type="entry name" value="APSK"/>
    <property type="match status" value="1"/>
</dbReference>
<dbReference type="FunFam" id="3.40.50.300:FF:000212">
    <property type="entry name" value="Adenylyl-sulfate kinase"/>
    <property type="match status" value="1"/>
</dbReference>
<evidence type="ECO:0000259" key="16">
    <source>
        <dbReference type="Pfam" id="PF01583"/>
    </source>
</evidence>
<proteinExistence type="inferred from homology"/>
<dbReference type="InterPro" id="IPR027417">
    <property type="entry name" value="P-loop_NTPase"/>
</dbReference>
<comment type="caution">
    <text evidence="18">The sequence shown here is derived from an EMBL/GenBank/DDBJ whole genome shotgun (WGS) entry which is preliminary data.</text>
</comment>
<feature type="domain" description="APS kinase" evidence="16">
    <location>
        <begin position="25"/>
        <end position="173"/>
    </location>
</feature>
<dbReference type="PANTHER" id="PTHR11055">
    <property type="entry name" value="BIFUNCTIONAL 3'-PHOSPHOADENOSINE 5'-PHOSPHOSULFATE SYNTHASE"/>
    <property type="match status" value="1"/>
</dbReference>
<organism evidence="18 20">
    <name type="scientific">Pseudomonas edaphica</name>
    <dbReference type="NCBI Taxonomy" id="2006980"/>
    <lineage>
        <taxon>Bacteria</taxon>
        <taxon>Pseudomonadati</taxon>
        <taxon>Pseudomonadota</taxon>
        <taxon>Gammaproteobacteria</taxon>
        <taxon>Pseudomonadales</taxon>
        <taxon>Pseudomonadaceae</taxon>
        <taxon>Pseudomonas</taxon>
    </lineage>
</organism>
<evidence type="ECO:0000313" key="19">
    <source>
        <dbReference type="Proteomes" id="UP000563268"/>
    </source>
</evidence>
<dbReference type="RefSeq" id="WP_017134828.1">
    <property type="nucleotide sequence ID" value="NZ_JACARL010000051.1"/>
</dbReference>
<dbReference type="InterPro" id="IPR002891">
    <property type="entry name" value="APS"/>
</dbReference>
<evidence type="ECO:0000256" key="9">
    <source>
        <dbReference type="ARBA" id="ARBA00022777"/>
    </source>
</evidence>
<keyword evidence="8 14" id="KW-0547">Nucleotide-binding</keyword>
<evidence type="ECO:0000256" key="1">
    <source>
        <dbReference type="ARBA" id="ARBA00001823"/>
    </source>
</evidence>
<keyword evidence="10 14" id="KW-0067">ATP-binding</keyword>
<dbReference type="EC" id="2.7.1.25" evidence="5 14"/>
<dbReference type="AlphaFoldDB" id="A0A7Y8FN35"/>
<evidence type="ECO:0000256" key="15">
    <source>
        <dbReference type="RuleBase" id="RU004347"/>
    </source>
</evidence>
<dbReference type="GO" id="GO:0005524">
    <property type="term" value="F:ATP binding"/>
    <property type="evidence" value="ECO:0007669"/>
    <property type="project" value="UniProtKB-UniRule"/>
</dbReference>
<gene>
    <name evidence="14 18" type="primary">cysC</name>
    <name evidence="17" type="ORF">HX788_15285</name>
    <name evidence="18" type="ORF">HX795_09840</name>
</gene>
<keyword evidence="9 14" id="KW-0418">Kinase</keyword>
<dbReference type="EMBL" id="JACARL010000051">
    <property type="protein sequence ID" value="NWE82397.1"/>
    <property type="molecule type" value="Genomic_DNA"/>
</dbReference>
<reference evidence="19 20" key="1">
    <citation type="submission" date="2020-04" db="EMBL/GenBank/DDBJ databases">
        <title>Molecular characterization of pseudomonads from Agaricus bisporus reveal novel blotch 2 pathogens in Western Europe.</title>
        <authorList>
            <person name="Taparia T."/>
            <person name="Krijger M."/>
            <person name="Haynes E."/>
            <person name="Elpinstone J.G."/>
            <person name="Noble R."/>
            <person name="Van Der Wolf J."/>
        </authorList>
    </citation>
    <scope>NUCLEOTIDE SEQUENCE [LARGE SCALE GENOMIC DNA]</scope>
    <source>
        <strain evidence="18 20">K6002</strain>
        <strain evidence="17 19">K7002</strain>
    </source>
</reference>
<dbReference type="GO" id="GO:0070814">
    <property type="term" value="P:hydrogen sulfide biosynthetic process"/>
    <property type="evidence" value="ECO:0007669"/>
    <property type="project" value="UniProtKB-UniRule"/>
</dbReference>
<evidence type="ECO:0000256" key="8">
    <source>
        <dbReference type="ARBA" id="ARBA00022741"/>
    </source>
</evidence>
<evidence type="ECO:0000256" key="7">
    <source>
        <dbReference type="ARBA" id="ARBA00022679"/>
    </source>
</evidence>
<dbReference type="NCBIfam" id="TIGR00455">
    <property type="entry name" value="apsK"/>
    <property type="match status" value="1"/>
</dbReference>
<evidence type="ECO:0000256" key="3">
    <source>
        <dbReference type="ARBA" id="ARBA00004806"/>
    </source>
</evidence>
<evidence type="ECO:0000313" key="17">
    <source>
        <dbReference type="EMBL" id="NWE08457.1"/>
    </source>
</evidence>
<comment type="pathway">
    <text evidence="3 14 15">Sulfur metabolism; hydrogen sulfide biosynthesis; sulfite from sulfate: step 2/3.</text>
</comment>
<dbReference type="UniPathway" id="UPA00140">
    <property type="reaction ID" value="UER00205"/>
</dbReference>
<comment type="similarity">
    <text evidence="4 14 15">Belongs to the APS kinase family.</text>
</comment>
<evidence type="ECO:0000256" key="13">
    <source>
        <dbReference type="ARBA" id="ARBA00031464"/>
    </source>
</evidence>
<dbReference type="InterPro" id="IPR059117">
    <property type="entry name" value="APS_kinase_dom"/>
</dbReference>
<sequence length="197" mass="21793">MGNNLVFQVSSVSSDTRAKIKGQKPLVLWLTGLSGAGKTTVANAIEVALVERGHHTFLIDGDNVRLGLCRDLAFSDADREENIRRVAEVSRLFVDAGLIVITSFISPFERDRTLAREVIGADAFIEIFIDAPLSECERRDPKGLYVKARKGLIKKFTGIDSVYEAPRAPDIHLNTLEHDVSTLVSRVLAYLDERELA</sequence>
<comment type="catalytic activity">
    <reaction evidence="1 14 15">
        <text>adenosine 5'-phosphosulfate + ATP = 3'-phosphoadenylyl sulfate + ADP + H(+)</text>
        <dbReference type="Rhea" id="RHEA:24152"/>
        <dbReference type="ChEBI" id="CHEBI:15378"/>
        <dbReference type="ChEBI" id="CHEBI:30616"/>
        <dbReference type="ChEBI" id="CHEBI:58243"/>
        <dbReference type="ChEBI" id="CHEBI:58339"/>
        <dbReference type="ChEBI" id="CHEBI:456216"/>
        <dbReference type="EC" id="2.7.1.25"/>
    </reaction>
</comment>
<evidence type="ECO:0000256" key="5">
    <source>
        <dbReference type="ARBA" id="ARBA00012121"/>
    </source>
</evidence>
<evidence type="ECO:0000256" key="6">
    <source>
        <dbReference type="ARBA" id="ARBA00018163"/>
    </source>
</evidence>
<protein>
    <recommendedName>
        <fullName evidence="6 14">Adenylyl-sulfate kinase</fullName>
        <ecNumber evidence="5 14">2.7.1.25</ecNumber>
    </recommendedName>
    <alternativeName>
        <fullName evidence="12 14">APS kinase</fullName>
    </alternativeName>
    <alternativeName>
        <fullName evidence="13 14">ATP adenosine-5'-phosphosulfate 3'-phosphotransferase</fullName>
    </alternativeName>
    <alternativeName>
        <fullName evidence="11 14">Adenosine-5'-phosphosulfate kinase</fullName>
    </alternativeName>
</protein>
<evidence type="ECO:0000256" key="2">
    <source>
        <dbReference type="ARBA" id="ARBA00002632"/>
    </source>
</evidence>
<dbReference type="Pfam" id="PF01583">
    <property type="entry name" value="APS_kinase"/>
    <property type="match status" value="1"/>
</dbReference>
<keyword evidence="14" id="KW-0597">Phosphoprotein</keyword>
<dbReference type="EMBL" id="JACARM010000028">
    <property type="protein sequence ID" value="NWE08457.1"/>
    <property type="molecule type" value="Genomic_DNA"/>
</dbReference>
<evidence type="ECO:0000256" key="14">
    <source>
        <dbReference type="HAMAP-Rule" id="MF_00065"/>
    </source>
</evidence>
<dbReference type="NCBIfam" id="NF003013">
    <property type="entry name" value="PRK03846.1"/>
    <property type="match status" value="1"/>
</dbReference>
<feature type="binding site" evidence="14">
    <location>
        <begin position="32"/>
        <end position="39"/>
    </location>
    <ligand>
        <name>ATP</name>
        <dbReference type="ChEBI" id="CHEBI:30616"/>
    </ligand>
</feature>
<dbReference type="SUPFAM" id="SSF52540">
    <property type="entry name" value="P-loop containing nucleoside triphosphate hydrolases"/>
    <property type="match status" value="1"/>
</dbReference>
<dbReference type="HAMAP" id="MF_00065">
    <property type="entry name" value="Adenylyl_sulf_kinase"/>
    <property type="match status" value="1"/>
</dbReference>
<name>A0A7Y8FN35_9PSED</name>
<evidence type="ECO:0000313" key="20">
    <source>
        <dbReference type="Proteomes" id="UP000590218"/>
    </source>
</evidence>
<evidence type="ECO:0000256" key="10">
    <source>
        <dbReference type="ARBA" id="ARBA00022840"/>
    </source>
</evidence>
<dbReference type="Proteomes" id="UP000590218">
    <property type="component" value="Unassembled WGS sequence"/>
</dbReference>
<accession>A0A7Y8FN35</accession>
<evidence type="ECO:0000313" key="18">
    <source>
        <dbReference type="EMBL" id="NWE82397.1"/>
    </source>
</evidence>
<dbReference type="GO" id="GO:0004020">
    <property type="term" value="F:adenylylsulfate kinase activity"/>
    <property type="evidence" value="ECO:0007669"/>
    <property type="project" value="UniProtKB-UniRule"/>
</dbReference>
<evidence type="ECO:0000256" key="12">
    <source>
        <dbReference type="ARBA" id="ARBA00031393"/>
    </source>
</evidence>
<dbReference type="PANTHER" id="PTHR11055:SF63">
    <property type="entry name" value="ADENYLYL-SULFATE KINASE 1, CHLOROPLASTIC"/>
    <property type="match status" value="1"/>
</dbReference>
<feature type="active site" description="Phosphoserine intermediate" evidence="14">
    <location>
        <position position="106"/>
    </location>
</feature>
<evidence type="ECO:0000256" key="11">
    <source>
        <dbReference type="ARBA" id="ARBA00029724"/>
    </source>
</evidence>
<evidence type="ECO:0000256" key="4">
    <source>
        <dbReference type="ARBA" id="ARBA00007008"/>
    </source>
</evidence>